<dbReference type="EMBL" id="JBHSGS010000051">
    <property type="protein sequence ID" value="MFC4719979.1"/>
    <property type="molecule type" value="Genomic_DNA"/>
</dbReference>
<evidence type="ECO:0000313" key="3">
    <source>
        <dbReference type="Proteomes" id="UP001595969"/>
    </source>
</evidence>
<proteinExistence type="predicted"/>
<dbReference type="RefSeq" id="WP_204655004.1">
    <property type="nucleotide sequence ID" value="NZ_JAFBFD010000049.1"/>
</dbReference>
<dbReference type="SUPFAM" id="SSF55729">
    <property type="entry name" value="Acyl-CoA N-acyltransferases (Nat)"/>
    <property type="match status" value="1"/>
</dbReference>
<dbReference type="EC" id="2.3.1.-" evidence="2"/>
<reference evidence="3" key="1">
    <citation type="journal article" date="2019" name="Int. J. Syst. Evol. Microbiol.">
        <title>The Global Catalogue of Microorganisms (GCM) 10K type strain sequencing project: providing services to taxonomists for standard genome sequencing and annotation.</title>
        <authorList>
            <consortium name="The Broad Institute Genomics Platform"/>
            <consortium name="The Broad Institute Genome Sequencing Center for Infectious Disease"/>
            <person name="Wu L."/>
            <person name="Ma J."/>
        </authorList>
    </citation>
    <scope>NUCLEOTIDE SEQUENCE [LARGE SCALE GENOMIC DNA]</scope>
    <source>
        <strain evidence="3">CGMCC 1.19032</strain>
    </source>
</reference>
<feature type="domain" description="N-acetyltransferase" evidence="1">
    <location>
        <begin position="3"/>
        <end position="161"/>
    </location>
</feature>
<protein>
    <submittedName>
        <fullName evidence="2">GNAT family N-acetyltransferase</fullName>
        <ecNumber evidence="2">2.3.1.-</ecNumber>
    </submittedName>
</protein>
<dbReference type="InterPro" id="IPR000182">
    <property type="entry name" value="GNAT_dom"/>
</dbReference>
<dbReference type="Pfam" id="PF00583">
    <property type="entry name" value="Acetyltransf_1"/>
    <property type="match status" value="1"/>
</dbReference>
<gene>
    <name evidence="2" type="ORF">ACFO5I_09600</name>
</gene>
<dbReference type="Gene3D" id="3.40.630.30">
    <property type="match status" value="1"/>
</dbReference>
<name>A0ABV9MXZ3_9ENTE</name>
<accession>A0ABV9MXZ3</accession>
<keyword evidence="3" id="KW-1185">Reference proteome</keyword>
<sequence length="161" mass="18775">MLIAIKPVTSPEEIQILDQVIQEIWPEVYTKIIGADQVAYMLRTFQSKENIEQDLTRGMRYFLLMDNNQPVGYTAYVDKPDEIYLSKLYLHKKVRGKGYGSQVFQWYESSASGKTLRLNVNKYNEQAIAVYEARGFERIEACQIDIGEGYIMDDFVYEKVF</sequence>
<evidence type="ECO:0000259" key="1">
    <source>
        <dbReference type="PROSITE" id="PS51186"/>
    </source>
</evidence>
<keyword evidence="2" id="KW-0808">Transferase</keyword>
<keyword evidence="2" id="KW-0012">Acyltransferase</keyword>
<dbReference type="PROSITE" id="PS51186">
    <property type="entry name" value="GNAT"/>
    <property type="match status" value="1"/>
</dbReference>
<dbReference type="InterPro" id="IPR016181">
    <property type="entry name" value="Acyl_CoA_acyltransferase"/>
</dbReference>
<organism evidence="2 3">
    <name type="scientific">Enterococcus lemanii</name>
    <dbReference type="NCBI Taxonomy" id="1159752"/>
    <lineage>
        <taxon>Bacteria</taxon>
        <taxon>Bacillati</taxon>
        <taxon>Bacillota</taxon>
        <taxon>Bacilli</taxon>
        <taxon>Lactobacillales</taxon>
        <taxon>Enterococcaceae</taxon>
        <taxon>Enterococcus</taxon>
    </lineage>
</organism>
<dbReference type="Proteomes" id="UP001595969">
    <property type="component" value="Unassembled WGS sequence"/>
</dbReference>
<dbReference type="CDD" id="cd04301">
    <property type="entry name" value="NAT_SF"/>
    <property type="match status" value="1"/>
</dbReference>
<evidence type="ECO:0000313" key="2">
    <source>
        <dbReference type="EMBL" id="MFC4719979.1"/>
    </source>
</evidence>
<comment type="caution">
    <text evidence="2">The sequence shown here is derived from an EMBL/GenBank/DDBJ whole genome shotgun (WGS) entry which is preliminary data.</text>
</comment>
<dbReference type="GO" id="GO:0016746">
    <property type="term" value="F:acyltransferase activity"/>
    <property type="evidence" value="ECO:0007669"/>
    <property type="project" value="UniProtKB-KW"/>
</dbReference>